<dbReference type="Proteomes" id="UP000243859">
    <property type="component" value="Unassembled WGS sequence"/>
</dbReference>
<reference evidence="1 2" key="1">
    <citation type="submission" date="2018-04" db="EMBL/GenBank/DDBJ databases">
        <title>Genomic Encyclopedia of Archaeal and Bacterial Type Strains, Phase II (KMG-II): from individual species to whole genera.</title>
        <authorList>
            <person name="Goeker M."/>
        </authorList>
    </citation>
    <scope>NUCLEOTIDE SEQUENCE [LARGE SCALE GENOMIC DNA]</scope>
    <source>
        <strain evidence="1 2">DSM 18064</strain>
    </source>
</reference>
<evidence type="ECO:0000313" key="2">
    <source>
        <dbReference type="Proteomes" id="UP000243859"/>
    </source>
</evidence>
<proteinExistence type="predicted"/>
<sequence length="84" mass="9326">MTDEHDFEIQPSGEAHRLHTDQFLNEILDGLERGAMEALIATDPTETARHAQYRGEIGAIRSLRTKLKTLAEGKTKRPARGSVA</sequence>
<dbReference type="EMBL" id="QAAA01000007">
    <property type="protein sequence ID" value="PTN02237.1"/>
    <property type="molecule type" value="Genomic_DNA"/>
</dbReference>
<keyword evidence="2" id="KW-1185">Reference proteome</keyword>
<name>A0A2T5BSB5_9RHOB</name>
<accession>A0A2T5BSB5</accession>
<dbReference type="AlphaFoldDB" id="A0A2T5BSB5"/>
<gene>
    <name evidence="1" type="ORF">C8N32_1073</name>
</gene>
<comment type="caution">
    <text evidence="1">The sequence shown here is derived from an EMBL/GenBank/DDBJ whole genome shotgun (WGS) entry which is preliminary data.</text>
</comment>
<organism evidence="1 2">
    <name type="scientific">Rhodovulum imhoffii</name>
    <dbReference type="NCBI Taxonomy" id="365340"/>
    <lineage>
        <taxon>Bacteria</taxon>
        <taxon>Pseudomonadati</taxon>
        <taxon>Pseudomonadota</taxon>
        <taxon>Alphaproteobacteria</taxon>
        <taxon>Rhodobacterales</taxon>
        <taxon>Paracoccaceae</taxon>
        <taxon>Rhodovulum</taxon>
    </lineage>
</organism>
<dbReference type="RefSeq" id="WP_107891881.1">
    <property type="nucleotide sequence ID" value="NZ_NHSI01000036.1"/>
</dbReference>
<protein>
    <submittedName>
        <fullName evidence="1">Uncharacterized protein</fullName>
    </submittedName>
</protein>
<evidence type="ECO:0000313" key="1">
    <source>
        <dbReference type="EMBL" id="PTN02237.1"/>
    </source>
</evidence>